<accession>A0ABS4ANZ2</accession>
<protein>
    <submittedName>
        <fullName evidence="1">Uncharacterized protein</fullName>
    </submittedName>
</protein>
<proteinExistence type="predicted"/>
<keyword evidence="2" id="KW-1185">Reference proteome</keyword>
<gene>
    <name evidence="1" type="ORF">J5Y09_04090</name>
</gene>
<organism evidence="1 2">
    <name type="scientific">Roseomonas nitratireducens</name>
    <dbReference type="NCBI Taxonomy" id="2820810"/>
    <lineage>
        <taxon>Bacteria</taxon>
        <taxon>Pseudomonadati</taxon>
        <taxon>Pseudomonadota</taxon>
        <taxon>Alphaproteobacteria</taxon>
        <taxon>Acetobacterales</taxon>
        <taxon>Roseomonadaceae</taxon>
        <taxon>Roseomonas</taxon>
    </lineage>
</organism>
<sequence>MSEAIFQTIPAVSAAAKPTLAKAQDALAEARRGAGLMLSAAAQAGQLEPDQVHWAMEKIDADLVRAEAILAALHAREQAAKVA</sequence>
<name>A0ABS4ANZ2_9PROT</name>
<reference evidence="1 2" key="1">
    <citation type="submission" date="2021-03" db="EMBL/GenBank/DDBJ databases">
        <authorList>
            <person name="So Y."/>
        </authorList>
    </citation>
    <scope>NUCLEOTIDE SEQUENCE [LARGE SCALE GENOMIC DNA]</scope>
    <source>
        <strain evidence="1 2">PWR1</strain>
    </source>
</reference>
<dbReference type="EMBL" id="JAGIYZ010000002">
    <property type="protein sequence ID" value="MBP0463081.1"/>
    <property type="molecule type" value="Genomic_DNA"/>
</dbReference>
<evidence type="ECO:0000313" key="1">
    <source>
        <dbReference type="EMBL" id="MBP0463081.1"/>
    </source>
</evidence>
<dbReference type="RefSeq" id="WP_209350457.1">
    <property type="nucleotide sequence ID" value="NZ_JAGIYZ010000002.1"/>
</dbReference>
<comment type="caution">
    <text evidence="1">The sequence shown here is derived from an EMBL/GenBank/DDBJ whole genome shotgun (WGS) entry which is preliminary data.</text>
</comment>
<evidence type="ECO:0000313" key="2">
    <source>
        <dbReference type="Proteomes" id="UP000680815"/>
    </source>
</evidence>
<dbReference type="Proteomes" id="UP000680815">
    <property type="component" value="Unassembled WGS sequence"/>
</dbReference>